<keyword evidence="6" id="KW-0347">Helicase</keyword>
<dbReference type="SUPFAM" id="SSF52540">
    <property type="entry name" value="P-loop containing nucleoside triphosphate hydrolases"/>
    <property type="match status" value="1"/>
</dbReference>
<dbReference type="Gene3D" id="3.30.60.220">
    <property type="match status" value="1"/>
</dbReference>
<accession>A0A8C5QJW5</accession>
<dbReference type="GO" id="GO:0016787">
    <property type="term" value="F:hydrolase activity"/>
    <property type="evidence" value="ECO:0007669"/>
    <property type="project" value="UniProtKB-KW"/>
</dbReference>
<proteinExistence type="inferred from homology"/>
<feature type="short sequence motif" description="Q motif" evidence="8">
    <location>
        <begin position="434"/>
        <end position="462"/>
    </location>
</feature>
<dbReference type="GO" id="GO:0003724">
    <property type="term" value="F:RNA helicase activity"/>
    <property type="evidence" value="ECO:0007669"/>
    <property type="project" value="UniProtKB-EC"/>
</dbReference>
<evidence type="ECO:0000259" key="12">
    <source>
        <dbReference type="PROSITE" id="PS51195"/>
    </source>
</evidence>
<comment type="subcellular location">
    <subcellularLocation>
        <location evidence="1">Cytoplasm</location>
    </subcellularLocation>
</comment>
<keyword evidence="4" id="KW-0547">Nucleotide-binding</keyword>
<evidence type="ECO:0000313" key="13">
    <source>
        <dbReference type="Ensembl" id="ENSLLEP00000039339.1"/>
    </source>
</evidence>
<feature type="domain" description="Helicase ATP-binding" evidence="10">
    <location>
        <begin position="465"/>
        <end position="636"/>
    </location>
</feature>
<feature type="compositionally biased region" description="Polar residues" evidence="9">
    <location>
        <begin position="236"/>
        <end position="245"/>
    </location>
</feature>
<dbReference type="InterPro" id="IPR050079">
    <property type="entry name" value="DEAD_box_RNA_helicase"/>
</dbReference>
<feature type="region of interest" description="Disordered" evidence="9">
    <location>
        <begin position="1"/>
        <end position="126"/>
    </location>
</feature>
<feature type="region of interest" description="Disordered" evidence="9">
    <location>
        <begin position="341"/>
        <end position="363"/>
    </location>
</feature>
<dbReference type="CDD" id="cd18787">
    <property type="entry name" value="SF2_C_DEAD"/>
    <property type="match status" value="1"/>
</dbReference>
<dbReference type="PROSITE" id="PS51195">
    <property type="entry name" value="Q_MOTIF"/>
    <property type="match status" value="1"/>
</dbReference>
<feature type="region of interest" description="Disordered" evidence="9">
    <location>
        <begin position="236"/>
        <end position="256"/>
    </location>
</feature>
<dbReference type="PANTHER" id="PTHR47959">
    <property type="entry name" value="ATP-DEPENDENT RNA HELICASE RHLE-RELATED"/>
    <property type="match status" value="1"/>
</dbReference>
<dbReference type="Gene3D" id="3.40.50.300">
    <property type="entry name" value="P-loop containing nucleotide triphosphate hydrolases"/>
    <property type="match status" value="2"/>
</dbReference>
<dbReference type="InterPro" id="IPR011545">
    <property type="entry name" value="DEAD/DEAH_box_helicase_dom"/>
</dbReference>
<dbReference type="AlphaFoldDB" id="A0A8C5QJW5"/>
<sequence>MFVPRAVKRRLEVKRPGMKKKVSVGDRLTKTRSESDASACSPSSTTVPMTSSASCFSVRSSSVPPMDPDSASPQFVHPMPTTEPMLAHPPSIDFTTSIPTQSADSTSPSERSADPTICSAQSPDPTICSAQSPDPTICSAQSPDPTICSAQSPDPTLSYAQSPDPTISYAQSPDPTISFYHSSDCASSHATVCPSVPSADDHLLMTMPSTVSVPTSANHLVHPSVPLADPVPFSTPSTWSMSPSAQPEEPVSDCHSLLPCPAPVPPPLTPPSLCQSDDAQDDPIISFSKIQRWPLLGEPVCVVCGRYGEYICDQTDHDVCSLECKAKDILQATKGKITHSMDDTAGQLPLTNPSTAGSSEPLFKPSANSVTQIPTTSNQVSDMGPSHLPEHQLNRPYVYTEHDFISQLSQEQVDHLRQQLCLSSQGNDVCRPIIEFEHCTFPLTLSLNIKKAGYDVPTPIQMQMIPVGLMGRDILASADTGSGKTAAFLLPAIIQCLEQKDSPAVLVLTPTRELAVQIEEQAKELISGIPNMKTALLVGGLPLPPQLHRLKRGVQIIIATPGRLLEILKQDSVDLGNLKVLIVDEADTMLKMGFQQQVLDILEHTPQERQTLLVSATIPAGIETFARRLLKDPVQIAVGEKNQPCSNVRQIVLWVEEPSKKKKLFEILNDSKLFQPPVLVFVDCRMGADLLSDAVRKITGLECVAIHSEKAQMERTRILKGLLQGQYDVVVSTGVLGRGLDLINVKVVVNFDMPSSMDEYVHQIGRAGRLGHRGTALTFINKNNQRLFWDLVKRVQPTGSLLPPQLLNSPYLDEQKRMEQRKRHSQDKIVTADQILNLIRKHDRRKAHK</sequence>
<dbReference type="EC" id="3.6.4.13" evidence="3"/>
<keyword evidence="7" id="KW-0067">ATP-binding</keyword>
<dbReference type="SMART" id="SM00487">
    <property type="entry name" value="DEXDc"/>
    <property type="match status" value="1"/>
</dbReference>
<dbReference type="Ensembl" id="ENSLLET00000040919.1">
    <property type="protein sequence ID" value="ENSLLEP00000039339.1"/>
    <property type="gene ID" value="ENSLLEG00000025001.1"/>
</dbReference>
<evidence type="ECO:0000256" key="7">
    <source>
        <dbReference type="ARBA" id="ARBA00022840"/>
    </source>
</evidence>
<dbReference type="GO" id="GO:0003676">
    <property type="term" value="F:nucleic acid binding"/>
    <property type="evidence" value="ECO:0007669"/>
    <property type="project" value="InterPro"/>
</dbReference>
<feature type="compositionally biased region" description="Polar residues" evidence="9">
    <location>
        <begin position="93"/>
        <end position="110"/>
    </location>
</feature>
<feature type="compositionally biased region" description="Low complexity" evidence="9">
    <location>
        <begin position="36"/>
        <end position="62"/>
    </location>
</feature>
<dbReference type="InterPro" id="IPR027417">
    <property type="entry name" value="P-loop_NTPase"/>
</dbReference>
<evidence type="ECO:0000256" key="1">
    <source>
        <dbReference type="ARBA" id="ARBA00004496"/>
    </source>
</evidence>
<evidence type="ECO:0000259" key="10">
    <source>
        <dbReference type="PROSITE" id="PS51192"/>
    </source>
</evidence>
<evidence type="ECO:0000256" key="4">
    <source>
        <dbReference type="ARBA" id="ARBA00022741"/>
    </source>
</evidence>
<dbReference type="CDD" id="cd17962">
    <property type="entry name" value="DEADc_DDX59"/>
    <property type="match status" value="1"/>
</dbReference>
<evidence type="ECO:0000256" key="3">
    <source>
        <dbReference type="ARBA" id="ARBA00012552"/>
    </source>
</evidence>
<evidence type="ECO:0000259" key="11">
    <source>
        <dbReference type="PROSITE" id="PS51194"/>
    </source>
</evidence>
<dbReference type="PROSITE" id="PS51194">
    <property type="entry name" value="HELICASE_CTER"/>
    <property type="match status" value="1"/>
</dbReference>
<dbReference type="InterPro" id="IPR001650">
    <property type="entry name" value="Helicase_C-like"/>
</dbReference>
<dbReference type="GeneTree" id="ENSGT00940000158639"/>
<dbReference type="SMART" id="SM00490">
    <property type="entry name" value="HELICc"/>
    <property type="match status" value="1"/>
</dbReference>
<dbReference type="InterPro" id="IPR007529">
    <property type="entry name" value="Znf_HIT"/>
</dbReference>
<name>A0A8C5QJW5_9ANUR</name>
<dbReference type="Pfam" id="PF00271">
    <property type="entry name" value="Helicase_C"/>
    <property type="match status" value="1"/>
</dbReference>
<dbReference type="CDD" id="cd23022">
    <property type="entry name" value="zf-HIT_DDX59"/>
    <property type="match status" value="1"/>
</dbReference>
<evidence type="ECO:0000256" key="2">
    <source>
        <dbReference type="ARBA" id="ARBA00009718"/>
    </source>
</evidence>
<evidence type="ECO:0000256" key="5">
    <source>
        <dbReference type="ARBA" id="ARBA00022801"/>
    </source>
</evidence>
<reference evidence="13" key="1">
    <citation type="submission" date="2025-08" db="UniProtKB">
        <authorList>
            <consortium name="Ensembl"/>
        </authorList>
    </citation>
    <scope>IDENTIFICATION</scope>
</reference>
<feature type="compositionally biased region" description="Polar residues" evidence="9">
    <location>
        <begin position="349"/>
        <end position="358"/>
    </location>
</feature>
<reference evidence="13" key="2">
    <citation type="submission" date="2025-09" db="UniProtKB">
        <authorList>
            <consortium name="Ensembl"/>
        </authorList>
    </citation>
    <scope>IDENTIFICATION</scope>
</reference>
<dbReference type="PANTHER" id="PTHR47959:SF13">
    <property type="entry name" value="ATP-DEPENDENT RNA HELICASE RHLE"/>
    <property type="match status" value="1"/>
</dbReference>
<dbReference type="PROSITE" id="PS51192">
    <property type="entry name" value="HELICASE_ATP_BIND_1"/>
    <property type="match status" value="1"/>
</dbReference>
<keyword evidence="5" id="KW-0378">Hydrolase</keyword>
<evidence type="ECO:0000256" key="6">
    <source>
        <dbReference type="ARBA" id="ARBA00022806"/>
    </source>
</evidence>
<organism evidence="13 14">
    <name type="scientific">Leptobrachium leishanense</name>
    <name type="common">Leishan spiny toad</name>
    <dbReference type="NCBI Taxonomy" id="445787"/>
    <lineage>
        <taxon>Eukaryota</taxon>
        <taxon>Metazoa</taxon>
        <taxon>Chordata</taxon>
        <taxon>Craniata</taxon>
        <taxon>Vertebrata</taxon>
        <taxon>Euteleostomi</taxon>
        <taxon>Amphibia</taxon>
        <taxon>Batrachia</taxon>
        <taxon>Anura</taxon>
        <taxon>Pelobatoidea</taxon>
        <taxon>Megophryidae</taxon>
        <taxon>Leptobrachium</taxon>
    </lineage>
</organism>
<feature type="domain" description="DEAD-box RNA helicase Q" evidence="12">
    <location>
        <begin position="434"/>
        <end position="462"/>
    </location>
</feature>
<keyword evidence="14" id="KW-1185">Reference proteome</keyword>
<feature type="domain" description="Helicase C-terminal" evidence="11">
    <location>
        <begin position="647"/>
        <end position="810"/>
    </location>
</feature>
<feature type="compositionally biased region" description="Basic and acidic residues" evidence="9">
    <location>
        <begin position="23"/>
        <end position="35"/>
    </location>
</feature>
<dbReference type="GO" id="GO:0005524">
    <property type="term" value="F:ATP binding"/>
    <property type="evidence" value="ECO:0007669"/>
    <property type="project" value="UniProtKB-KW"/>
</dbReference>
<evidence type="ECO:0000313" key="14">
    <source>
        <dbReference type="Proteomes" id="UP000694569"/>
    </source>
</evidence>
<gene>
    <name evidence="13" type="primary">DDX59</name>
</gene>
<comment type="similarity">
    <text evidence="2">Belongs to the DEAD box helicase family. DDX59 subfamily.</text>
</comment>
<dbReference type="GO" id="GO:0005829">
    <property type="term" value="C:cytosol"/>
    <property type="evidence" value="ECO:0007669"/>
    <property type="project" value="TreeGrafter"/>
</dbReference>
<evidence type="ECO:0000256" key="9">
    <source>
        <dbReference type="SAM" id="MobiDB-lite"/>
    </source>
</evidence>
<protein>
    <recommendedName>
        <fullName evidence="3">RNA helicase</fullName>
        <ecNumber evidence="3">3.6.4.13</ecNumber>
    </recommendedName>
</protein>
<dbReference type="Pfam" id="PF04438">
    <property type="entry name" value="zf-HIT"/>
    <property type="match status" value="1"/>
</dbReference>
<dbReference type="InterPro" id="IPR014014">
    <property type="entry name" value="RNA_helicase_DEAD_Q_motif"/>
</dbReference>
<dbReference type="InterPro" id="IPR014001">
    <property type="entry name" value="Helicase_ATP-bd"/>
</dbReference>
<evidence type="ECO:0000256" key="8">
    <source>
        <dbReference type="PROSITE-ProRule" id="PRU00552"/>
    </source>
</evidence>
<dbReference type="Proteomes" id="UP000694569">
    <property type="component" value="Unplaced"/>
</dbReference>
<dbReference type="OrthoDB" id="360161at2759"/>
<dbReference type="Pfam" id="PF00270">
    <property type="entry name" value="DEAD"/>
    <property type="match status" value="1"/>
</dbReference>